<name>A0A8S1BC93_ARCPL</name>
<keyword evidence="1 4" id="KW-0479">Metal-binding</keyword>
<feature type="region of interest" description="Disordered" evidence="5">
    <location>
        <begin position="222"/>
        <end position="277"/>
    </location>
</feature>
<organism evidence="8 9">
    <name type="scientific">Arctia plantaginis</name>
    <name type="common">Wood tiger moth</name>
    <name type="synonym">Phalaena plantaginis</name>
    <dbReference type="NCBI Taxonomy" id="874455"/>
    <lineage>
        <taxon>Eukaryota</taxon>
        <taxon>Metazoa</taxon>
        <taxon>Ecdysozoa</taxon>
        <taxon>Arthropoda</taxon>
        <taxon>Hexapoda</taxon>
        <taxon>Insecta</taxon>
        <taxon>Pterygota</taxon>
        <taxon>Neoptera</taxon>
        <taxon>Endopterygota</taxon>
        <taxon>Lepidoptera</taxon>
        <taxon>Glossata</taxon>
        <taxon>Ditrysia</taxon>
        <taxon>Noctuoidea</taxon>
        <taxon>Erebidae</taxon>
        <taxon>Arctiinae</taxon>
        <taxon>Arctia</taxon>
    </lineage>
</organism>
<dbReference type="AlphaFoldDB" id="A0A8S1BC93"/>
<evidence type="ECO:0000313" key="9">
    <source>
        <dbReference type="Proteomes" id="UP000494106"/>
    </source>
</evidence>
<dbReference type="Gene3D" id="2.10.110.10">
    <property type="entry name" value="Cysteine Rich Protein"/>
    <property type="match status" value="1"/>
</dbReference>
<feature type="compositionally biased region" description="Basic and acidic residues" evidence="5">
    <location>
        <begin position="123"/>
        <end position="133"/>
    </location>
</feature>
<comment type="caution">
    <text evidence="8">The sequence shown here is derived from an EMBL/GenBank/DDBJ whole genome shotgun (WGS) entry which is preliminary data.</text>
</comment>
<evidence type="ECO:0000313" key="7">
    <source>
        <dbReference type="EMBL" id="CAB3233727.1"/>
    </source>
</evidence>
<accession>A0A8S1BC93</accession>
<keyword evidence="9" id="KW-1185">Reference proteome</keyword>
<feature type="domain" description="LIM zinc-binding" evidence="6">
    <location>
        <begin position="4"/>
        <end position="64"/>
    </location>
</feature>
<evidence type="ECO:0000313" key="10">
    <source>
        <dbReference type="Proteomes" id="UP000494256"/>
    </source>
</evidence>
<sequence length="549" mass="63083">MACAVCEHCLSPLMPQEKTAIRQGFSYHKKCLKCYVCSETNLHNAEVFKGVIFCFSCAQRIFQGCASARKTRQQVNSRLKRPNSRSRSYAKQLIKELQSTKKPTQRDPTKRSRSKLRRKRERSRFQEKHRDRLFNSVIERAQMGTQSTSDSDHSKETNKTVVQSKPAVIAELLHVEKDVSYDVPSQKRIKQPSVEIGVTTDVTQLLLKQINDYMQPMVNSSKPSTKINMIPIDPHVSPPISPPISKPQRPIPKKRKPHRRRPTSPKPPKPEQKPVYSDLRIAELGVSTEIANMALRKKSEVPVIIKSDKRPLDTRSLSILDQESDESGHEWMDSAYSTLNESDKPNCLDRRLRSILKIPYKFFKRNILTRSSQISVLMSSKRGGKVTLAQKIKMMFYEEITEHRGRGMQRLYSTINRRKIPYKLGWVEFAASVSGSKNGRVLDGTVTQKRCRHLNSHSYKCMRSQALRLAGPTSSELARIRKKIKSIAVPKVMKTIANFFISQPQEENRIQQLQKDYDIQTVYQAETANPAPQWNSMGKTYVHLYSMLR</sequence>
<keyword evidence="2 4" id="KW-0862">Zinc</keyword>
<dbReference type="InterPro" id="IPR001781">
    <property type="entry name" value="Znf_LIM"/>
</dbReference>
<evidence type="ECO:0000256" key="5">
    <source>
        <dbReference type="SAM" id="MobiDB-lite"/>
    </source>
</evidence>
<evidence type="ECO:0000256" key="1">
    <source>
        <dbReference type="ARBA" id="ARBA00022723"/>
    </source>
</evidence>
<dbReference type="EMBL" id="CADEBD010000293">
    <property type="protein sequence ID" value="CAB3233727.1"/>
    <property type="molecule type" value="Genomic_DNA"/>
</dbReference>
<gene>
    <name evidence="8" type="ORF">APLA_LOCUS16010</name>
    <name evidence="7" type="ORF">APLA_LOCUS6209</name>
</gene>
<reference evidence="9 10" key="1">
    <citation type="submission" date="2020-04" db="EMBL/GenBank/DDBJ databases">
        <authorList>
            <person name="Wallbank WR R."/>
            <person name="Pardo Diaz C."/>
            <person name="Kozak K."/>
            <person name="Martin S."/>
            <person name="Jiggins C."/>
            <person name="Moest M."/>
            <person name="Warren A I."/>
            <person name="Byers J.R.P. K."/>
            <person name="Montejo-Kovacevich G."/>
            <person name="Yen C E."/>
        </authorList>
    </citation>
    <scope>NUCLEOTIDE SEQUENCE [LARGE SCALE GENOMIC DNA]</scope>
</reference>
<dbReference type="Proteomes" id="UP000494256">
    <property type="component" value="Unassembled WGS sequence"/>
</dbReference>
<evidence type="ECO:0000256" key="3">
    <source>
        <dbReference type="ARBA" id="ARBA00023038"/>
    </source>
</evidence>
<evidence type="ECO:0000256" key="4">
    <source>
        <dbReference type="PROSITE-ProRule" id="PRU00125"/>
    </source>
</evidence>
<feature type="compositionally biased region" description="Pro residues" evidence="5">
    <location>
        <begin position="236"/>
        <end position="245"/>
    </location>
</feature>
<evidence type="ECO:0000256" key="2">
    <source>
        <dbReference type="ARBA" id="ARBA00022833"/>
    </source>
</evidence>
<feature type="compositionally biased region" description="Basic residues" evidence="5">
    <location>
        <begin position="111"/>
        <end position="122"/>
    </location>
</feature>
<dbReference type="OrthoDB" id="7474636at2759"/>
<dbReference type="EMBL" id="CADEBC010000591">
    <property type="protein sequence ID" value="CAB3257485.1"/>
    <property type="molecule type" value="Genomic_DNA"/>
</dbReference>
<feature type="region of interest" description="Disordered" evidence="5">
    <location>
        <begin position="95"/>
        <end position="160"/>
    </location>
</feature>
<dbReference type="CDD" id="cd08368">
    <property type="entry name" value="LIM"/>
    <property type="match status" value="1"/>
</dbReference>
<feature type="compositionally biased region" description="Basic residues" evidence="5">
    <location>
        <begin position="251"/>
        <end position="263"/>
    </location>
</feature>
<dbReference type="GO" id="GO:0046872">
    <property type="term" value="F:metal ion binding"/>
    <property type="evidence" value="ECO:0007669"/>
    <property type="project" value="UniProtKB-KW"/>
</dbReference>
<evidence type="ECO:0000259" key="6">
    <source>
        <dbReference type="PROSITE" id="PS50023"/>
    </source>
</evidence>
<dbReference type="Proteomes" id="UP000494106">
    <property type="component" value="Unassembled WGS sequence"/>
</dbReference>
<evidence type="ECO:0000313" key="8">
    <source>
        <dbReference type="EMBL" id="CAB3257485.1"/>
    </source>
</evidence>
<proteinExistence type="predicted"/>
<dbReference type="PROSITE" id="PS50023">
    <property type="entry name" value="LIM_DOMAIN_2"/>
    <property type="match status" value="1"/>
</dbReference>
<protein>
    <recommendedName>
        <fullName evidence="6">LIM zinc-binding domain-containing protein</fullName>
    </recommendedName>
</protein>
<keyword evidence="3 4" id="KW-0440">LIM domain</keyword>